<dbReference type="EMBL" id="AHPL01000004">
    <property type="protein sequence ID" value="KEC55888.1"/>
    <property type="molecule type" value="Genomic_DNA"/>
</dbReference>
<keyword evidence="3" id="KW-1185">Reference proteome</keyword>
<organism evidence="2 3">
    <name type="scientific">Bartonella koehlerae C-29</name>
    <dbReference type="NCBI Taxonomy" id="1134510"/>
    <lineage>
        <taxon>Bacteria</taxon>
        <taxon>Pseudomonadati</taxon>
        <taxon>Pseudomonadota</taxon>
        <taxon>Alphaproteobacteria</taxon>
        <taxon>Hyphomicrobiales</taxon>
        <taxon>Bartonellaceae</taxon>
        <taxon>Bartonella</taxon>
    </lineage>
</organism>
<dbReference type="HOGENOM" id="CLU_1374753_0_0_5"/>
<evidence type="ECO:0000313" key="3">
    <source>
        <dbReference type="Proteomes" id="UP000027015"/>
    </source>
</evidence>
<evidence type="ECO:0000256" key="1">
    <source>
        <dbReference type="SAM" id="MobiDB-lite"/>
    </source>
</evidence>
<dbReference type="AlphaFoldDB" id="A0A067WGE3"/>
<accession>A0A067WGE3</accession>
<dbReference type="RefSeq" id="WP_034458335.1">
    <property type="nucleotide sequence ID" value="NZ_KL407334.1"/>
</dbReference>
<sequence length="199" mass="22043">MKKIFSRSKGNVLNYLCFFHRLSLIKTFSLGSIVAAIAMFLSNASTVYAAENFDIIEIVLKSMQDATAAYSQRNRNTILSAYGSNQSAVDRSDGSNLSTANYLTRLNTLKPRKVNSFVGDSNYVNFLTKTLNKSSDRYVANDLAANDDNLSQERSTYVADNLAVNGDNLSQERSTKGKKRSKRSLSSPQSFLDNSVTMQ</sequence>
<evidence type="ECO:0000313" key="2">
    <source>
        <dbReference type="EMBL" id="KEC55888.1"/>
    </source>
</evidence>
<feature type="non-terminal residue" evidence="2">
    <location>
        <position position="199"/>
    </location>
</feature>
<proteinExistence type="predicted"/>
<dbReference type="Proteomes" id="UP000027015">
    <property type="component" value="Unassembled WGS sequence"/>
</dbReference>
<gene>
    <name evidence="2" type="ORF">O9A_00443</name>
</gene>
<name>A0A067WGE3_9HYPH</name>
<comment type="caution">
    <text evidence="2">The sequence shown here is derived from an EMBL/GenBank/DDBJ whole genome shotgun (WGS) entry which is preliminary data.</text>
</comment>
<reference evidence="2 3" key="1">
    <citation type="submission" date="2012-04" db="EMBL/GenBank/DDBJ databases">
        <title>The Genome Sequence of Bartonella koehlerae C-29.</title>
        <authorList>
            <consortium name="The Broad Institute Genome Sequencing Platform"/>
            <consortium name="The Broad Institute Genome Sequencing Center for Infectious Disease"/>
            <person name="Feldgarden M."/>
            <person name="Kirby J."/>
            <person name="Kosoy M."/>
            <person name="Birtles R."/>
            <person name="Probert W.S."/>
            <person name="Chiaraviglio L."/>
            <person name="Walker B."/>
            <person name="Young S.K."/>
            <person name="Zeng Q."/>
            <person name="Gargeya S."/>
            <person name="Fitzgerald M."/>
            <person name="Haas B."/>
            <person name="Abouelleil A."/>
            <person name="Alvarado L."/>
            <person name="Arachchi H.M."/>
            <person name="Berlin A.M."/>
            <person name="Chapman S.B."/>
            <person name="Goldberg J."/>
            <person name="Griggs A."/>
            <person name="Gujja S."/>
            <person name="Hansen M."/>
            <person name="Howarth C."/>
            <person name="Imamovic A."/>
            <person name="Larimer J."/>
            <person name="McCowen C."/>
            <person name="Montmayeur A."/>
            <person name="Murphy C."/>
            <person name="Neiman D."/>
            <person name="Pearson M."/>
            <person name="Priest M."/>
            <person name="Roberts A."/>
            <person name="Saif S."/>
            <person name="Shea T."/>
            <person name="Sisk P."/>
            <person name="Sykes S."/>
            <person name="Wortman J."/>
            <person name="Nusbaum C."/>
            <person name="Birren B."/>
        </authorList>
    </citation>
    <scope>NUCLEOTIDE SEQUENCE [LARGE SCALE GENOMIC DNA]</scope>
    <source>
        <strain evidence="2 3">C-29</strain>
    </source>
</reference>
<protein>
    <submittedName>
        <fullName evidence="2">Uncharacterized protein</fullName>
    </submittedName>
</protein>
<feature type="region of interest" description="Disordered" evidence="1">
    <location>
        <begin position="164"/>
        <end position="199"/>
    </location>
</feature>